<organism evidence="2 3">
    <name type="scientific">Oceaniferula marina</name>
    <dbReference type="NCBI Taxonomy" id="2748318"/>
    <lineage>
        <taxon>Bacteria</taxon>
        <taxon>Pseudomonadati</taxon>
        <taxon>Verrucomicrobiota</taxon>
        <taxon>Verrucomicrobiia</taxon>
        <taxon>Verrucomicrobiales</taxon>
        <taxon>Verrucomicrobiaceae</taxon>
        <taxon>Oceaniferula</taxon>
    </lineage>
</organism>
<evidence type="ECO:0008006" key="4">
    <source>
        <dbReference type="Google" id="ProtNLM"/>
    </source>
</evidence>
<dbReference type="GO" id="GO:0016989">
    <property type="term" value="F:sigma factor antagonist activity"/>
    <property type="evidence" value="ECO:0007669"/>
    <property type="project" value="TreeGrafter"/>
</dbReference>
<sequence>MIQTLESRIQTMLDGTISEEEFRHLEDELIANPEARQIYYSYISLHQGLEFRLSRSSSTSSASGTHAIQGLAESRLKRQRARARKLAVISAAALILISLVSMRFFLIQEQASSNPLDFKTSPGTLFTLTHSSPEAAEQGFILEKESRLQISQGSVELNFPSGVRAIVQAPADLTLHNDNQLYLGTGTGWFHVPEQARGFTVITREMKIIDLGTKFGVVSTPQTDDEIHVFKGMVEAIALHGVKKKTTLTAGQAALVRPYGRFHTIEPNTSAFPTELPRTLPHLHFSFDQRDVNPLPTSANQLKQQPDVQAVVHTAANPSSTPEHSSGKFGQALKLDGVSNYLETNWDGILGNQPRSVAFWIKMPEMRLGDSLSNGRTIIGWGMQQERQDSVNVNSKWTIHLDPATNRYPMLNISFGGFWYYAPETVLDDDQWHHLTVVYTGEADDKGQPITQLYLDGQRRPISKAAHNPVQRDVEDNIAINTTAHTPLVVGAALHPDARKLIHHNRFLKAEIDELYIIEGAITEESVLKLMHQNQLSH</sequence>
<dbReference type="InterPro" id="IPR013320">
    <property type="entry name" value="ConA-like_dom_sf"/>
</dbReference>
<evidence type="ECO:0000256" key="1">
    <source>
        <dbReference type="SAM" id="Phobius"/>
    </source>
</evidence>
<dbReference type="Gene3D" id="2.60.120.1440">
    <property type="match status" value="1"/>
</dbReference>
<gene>
    <name evidence="2" type="ORF">HW115_08970</name>
</gene>
<keyword evidence="1" id="KW-0472">Membrane</keyword>
<dbReference type="PANTHER" id="PTHR30273">
    <property type="entry name" value="PERIPLASMIC SIGNAL SENSOR AND SIGMA FACTOR ACTIVATOR FECR-RELATED"/>
    <property type="match status" value="1"/>
</dbReference>
<dbReference type="AlphaFoldDB" id="A0A851GLT5"/>
<dbReference type="Pfam" id="PF13385">
    <property type="entry name" value="Laminin_G_3"/>
    <property type="match status" value="1"/>
</dbReference>
<evidence type="ECO:0000313" key="3">
    <source>
        <dbReference type="Proteomes" id="UP000557872"/>
    </source>
</evidence>
<dbReference type="EMBL" id="JACBAZ010000003">
    <property type="protein sequence ID" value="NWK55740.1"/>
    <property type="molecule type" value="Genomic_DNA"/>
</dbReference>
<evidence type="ECO:0000313" key="2">
    <source>
        <dbReference type="EMBL" id="NWK55740.1"/>
    </source>
</evidence>
<dbReference type="InterPro" id="IPR012373">
    <property type="entry name" value="Ferrdict_sens_TM"/>
</dbReference>
<accession>A0A851GLT5</accession>
<dbReference type="SUPFAM" id="SSF49899">
    <property type="entry name" value="Concanavalin A-like lectins/glucanases"/>
    <property type="match status" value="1"/>
</dbReference>
<keyword evidence="1" id="KW-0812">Transmembrane</keyword>
<feature type="transmembrane region" description="Helical" evidence="1">
    <location>
        <begin position="86"/>
        <end position="106"/>
    </location>
</feature>
<dbReference type="Gene3D" id="2.60.120.200">
    <property type="match status" value="1"/>
</dbReference>
<proteinExistence type="predicted"/>
<comment type="caution">
    <text evidence="2">The sequence shown here is derived from an EMBL/GenBank/DDBJ whole genome shotgun (WGS) entry which is preliminary data.</text>
</comment>
<keyword evidence="1" id="KW-1133">Transmembrane helix</keyword>
<name>A0A851GLT5_9BACT</name>
<reference evidence="2 3" key="1">
    <citation type="submission" date="2020-07" db="EMBL/GenBank/DDBJ databases">
        <title>Roseicoccus Jingziensis gen. nov., sp. nov., isolated from coastal seawater.</title>
        <authorList>
            <person name="Feng X."/>
        </authorList>
    </citation>
    <scope>NUCLEOTIDE SEQUENCE [LARGE SCALE GENOMIC DNA]</scope>
    <source>
        <strain evidence="2 3">N1E253</strain>
    </source>
</reference>
<dbReference type="PANTHER" id="PTHR30273:SF2">
    <property type="entry name" value="PROTEIN FECR"/>
    <property type="match status" value="1"/>
</dbReference>
<dbReference type="RefSeq" id="WP_178932284.1">
    <property type="nucleotide sequence ID" value="NZ_JACBAZ010000003.1"/>
</dbReference>
<protein>
    <recommendedName>
        <fullName evidence="4">FecR protein domain-containing protein</fullName>
    </recommendedName>
</protein>
<dbReference type="Proteomes" id="UP000557872">
    <property type="component" value="Unassembled WGS sequence"/>
</dbReference>
<keyword evidence="3" id="KW-1185">Reference proteome</keyword>